<feature type="region of interest" description="Disordered" evidence="1">
    <location>
        <begin position="613"/>
        <end position="633"/>
    </location>
</feature>
<sequence length="799" mass="88347">MQTASSSGGPMAIDEQATTENDQATATTERERAAAENDQAMASHSGGEEVAGRATAENDQVTASLSGREEVAGRATAENDQVTASLSGREEVAGRATAENDQATASLSGREEVAGRATAENDQATASLSGGEEVAGQMENIDYEQFLKVKRNKRNEEALINVGCRLKNIATIEKIIRKEGTHKEFMSSCFKQFTNFPQKSLFSATVVHGVLLREIRIEGATENELFISFGGKKARFGRREFCLVTGLRFGELSEIINTPYVANANGIHKRYWPGQEGEDLKLSTVYQRFLKRKFKDPDDSLKMGLFLIANNVLFGQPLDKKVTNWLFNLVDDLDAFNSFAWGHYVFKMTMHYLRHGFRSRNSKKGHGKVRYRLYGFPWAVEAQVLEELKPTDDEVGADYWVGVDFDMSMGPQFIPLVEMKEKNELLDDGYDGDDGGDGGDGDGDGDGGDGSDGGDGDGGEVGEGGDRDDVGDRGTGGQKKKRKAPKQKKKASAKKQQRETVPITRLAEQDPLPTPSSLGYTRTQLDDPLSVGFTPGYSQTLPEGMVHTPYPPRSSFMQPPPHMSSRQEPRSRDGDRINELLEAVKALPDLMKDIVKGEVSQLPGVLKGLMQEKQSTRGQNNNEAPSTDVRDPSSHIEQAVDAQAVDANVSIEQEVSPSGRQKEVDEEGLVSGDLTVSYNYALEEDRSLRLRLRSYYCSSPFFDPTRASATKLAQEKRKYEEFKKKKSPLRRNVGTEESVDKSFFVELEDPKTWLSTDTKVKVEWNRIIEADSEAGSSFDALEYECPEDWIEYGRGNRPG</sequence>
<evidence type="ECO:0000256" key="1">
    <source>
        <dbReference type="SAM" id="MobiDB-lite"/>
    </source>
</evidence>
<gene>
    <name evidence="3" type="ORF">LWI29_031832</name>
</gene>
<feature type="compositionally biased region" description="Polar residues" evidence="1">
    <location>
        <begin position="613"/>
        <end position="625"/>
    </location>
</feature>
<evidence type="ECO:0000313" key="4">
    <source>
        <dbReference type="Proteomes" id="UP001168877"/>
    </source>
</evidence>
<keyword evidence="4" id="KW-1185">Reference proteome</keyword>
<reference evidence="3" key="1">
    <citation type="journal article" date="2022" name="Plant J.">
        <title>Strategies of tolerance reflected in two North American maple genomes.</title>
        <authorList>
            <person name="McEvoy S.L."/>
            <person name="Sezen U.U."/>
            <person name="Trouern-Trend A."/>
            <person name="McMahon S.M."/>
            <person name="Schaberg P.G."/>
            <person name="Yang J."/>
            <person name="Wegrzyn J.L."/>
            <person name="Swenson N.G."/>
        </authorList>
    </citation>
    <scope>NUCLEOTIDE SEQUENCE</scope>
    <source>
        <strain evidence="3">NS2018</strain>
    </source>
</reference>
<proteinExistence type="predicted"/>
<feature type="compositionally biased region" description="Acidic residues" evidence="1">
    <location>
        <begin position="426"/>
        <end position="460"/>
    </location>
</feature>
<feature type="compositionally biased region" description="Basic residues" evidence="1">
    <location>
        <begin position="478"/>
        <end position="495"/>
    </location>
</feature>
<accession>A0AA39WB78</accession>
<protein>
    <recommendedName>
        <fullName evidence="2">DUF1985 domain-containing protein</fullName>
    </recommendedName>
</protein>
<dbReference type="Pfam" id="PF09331">
    <property type="entry name" value="DUF1985"/>
    <property type="match status" value="1"/>
</dbReference>
<reference evidence="3" key="2">
    <citation type="submission" date="2023-06" db="EMBL/GenBank/DDBJ databases">
        <authorList>
            <person name="Swenson N.G."/>
            <person name="Wegrzyn J.L."/>
            <person name="Mcevoy S.L."/>
        </authorList>
    </citation>
    <scope>NUCLEOTIDE SEQUENCE</scope>
    <source>
        <strain evidence="3">NS2018</strain>
        <tissue evidence="3">Leaf</tissue>
    </source>
</reference>
<dbReference type="Proteomes" id="UP001168877">
    <property type="component" value="Unassembled WGS sequence"/>
</dbReference>
<name>A0AA39WB78_ACESA</name>
<comment type="caution">
    <text evidence="3">The sequence shown here is derived from an EMBL/GenBank/DDBJ whole genome shotgun (WGS) entry which is preliminary data.</text>
</comment>
<feature type="region of interest" description="Disordered" evidence="1">
    <location>
        <begin position="426"/>
        <end position="575"/>
    </location>
</feature>
<feature type="region of interest" description="Disordered" evidence="1">
    <location>
        <begin position="1"/>
        <end position="133"/>
    </location>
</feature>
<dbReference type="EMBL" id="JAUESC010000001">
    <property type="protein sequence ID" value="KAK0608516.1"/>
    <property type="molecule type" value="Genomic_DNA"/>
</dbReference>
<dbReference type="PANTHER" id="PTHR48449:SF1">
    <property type="entry name" value="DUF1985 DOMAIN-CONTAINING PROTEIN"/>
    <property type="match status" value="1"/>
</dbReference>
<dbReference type="AlphaFoldDB" id="A0AA39WB78"/>
<dbReference type="PANTHER" id="PTHR48449">
    <property type="entry name" value="DUF1985 DOMAIN-CONTAINING PROTEIN"/>
    <property type="match status" value="1"/>
</dbReference>
<evidence type="ECO:0000259" key="2">
    <source>
        <dbReference type="Pfam" id="PF09331"/>
    </source>
</evidence>
<dbReference type="InterPro" id="IPR015410">
    <property type="entry name" value="DUF1985"/>
</dbReference>
<feature type="compositionally biased region" description="Basic and acidic residues" evidence="1">
    <location>
        <begin position="565"/>
        <end position="575"/>
    </location>
</feature>
<feature type="domain" description="DUF1985" evidence="2">
    <location>
        <begin position="218"/>
        <end position="351"/>
    </location>
</feature>
<evidence type="ECO:0000313" key="3">
    <source>
        <dbReference type="EMBL" id="KAK0608516.1"/>
    </source>
</evidence>
<organism evidence="3 4">
    <name type="scientific">Acer saccharum</name>
    <name type="common">Sugar maple</name>
    <dbReference type="NCBI Taxonomy" id="4024"/>
    <lineage>
        <taxon>Eukaryota</taxon>
        <taxon>Viridiplantae</taxon>
        <taxon>Streptophyta</taxon>
        <taxon>Embryophyta</taxon>
        <taxon>Tracheophyta</taxon>
        <taxon>Spermatophyta</taxon>
        <taxon>Magnoliopsida</taxon>
        <taxon>eudicotyledons</taxon>
        <taxon>Gunneridae</taxon>
        <taxon>Pentapetalae</taxon>
        <taxon>rosids</taxon>
        <taxon>malvids</taxon>
        <taxon>Sapindales</taxon>
        <taxon>Sapindaceae</taxon>
        <taxon>Hippocastanoideae</taxon>
        <taxon>Acereae</taxon>
        <taxon>Acer</taxon>
    </lineage>
</organism>